<proteinExistence type="predicted"/>
<evidence type="ECO:0000313" key="2">
    <source>
        <dbReference type="EMBL" id="SDB93641.1"/>
    </source>
</evidence>
<feature type="transmembrane region" description="Helical" evidence="1">
    <location>
        <begin position="39"/>
        <end position="59"/>
    </location>
</feature>
<accession>A0A1G6HHF7</accession>
<feature type="transmembrane region" description="Helical" evidence="1">
    <location>
        <begin position="12"/>
        <end position="33"/>
    </location>
</feature>
<keyword evidence="1" id="KW-0472">Membrane</keyword>
<keyword evidence="1" id="KW-0812">Transmembrane</keyword>
<evidence type="ECO:0000313" key="3">
    <source>
        <dbReference type="Proteomes" id="UP000199039"/>
    </source>
</evidence>
<reference evidence="2 3" key="1">
    <citation type="submission" date="2016-09" db="EMBL/GenBank/DDBJ databases">
        <authorList>
            <person name="Capua I."/>
            <person name="De Benedictis P."/>
            <person name="Joannis T."/>
            <person name="Lombin L.H."/>
            <person name="Cattoli G."/>
        </authorList>
    </citation>
    <scope>NUCLEOTIDE SEQUENCE [LARGE SCALE GENOMIC DNA]</scope>
    <source>
        <strain evidence="2 3">ISLP-3</strain>
    </source>
</reference>
<name>A0A1G6HHF7_9MICO</name>
<keyword evidence="1" id="KW-1133">Transmembrane helix</keyword>
<dbReference type="EMBL" id="FMYH01000001">
    <property type="protein sequence ID" value="SDB93641.1"/>
    <property type="molecule type" value="Genomic_DNA"/>
</dbReference>
<dbReference type="Proteomes" id="UP000199039">
    <property type="component" value="Unassembled WGS sequence"/>
</dbReference>
<protein>
    <submittedName>
        <fullName evidence="2">Uncharacterized protein</fullName>
    </submittedName>
</protein>
<gene>
    <name evidence="2" type="ORF">SAMN05216410_1041</name>
</gene>
<dbReference type="PROSITE" id="PS51257">
    <property type="entry name" value="PROKAR_LIPOPROTEIN"/>
    <property type="match status" value="1"/>
</dbReference>
<evidence type="ECO:0000256" key="1">
    <source>
        <dbReference type="SAM" id="Phobius"/>
    </source>
</evidence>
<sequence>MVNEKEIRHQQANWFLGGTLLVACTGIGIAISMARAERLFILAGFVVGLVLCWAVNKFIK</sequence>
<organism evidence="2 3">
    <name type="scientific">Sanguibacter gelidistatuariae</name>
    <dbReference type="NCBI Taxonomy" id="1814289"/>
    <lineage>
        <taxon>Bacteria</taxon>
        <taxon>Bacillati</taxon>
        <taxon>Actinomycetota</taxon>
        <taxon>Actinomycetes</taxon>
        <taxon>Micrococcales</taxon>
        <taxon>Sanguibacteraceae</taxon>
        <taxon>Sanguibacter</taxon>
    </lineage>
</organism>
<dbReference type="AlphaFoldDB" id="A0A1G6HHF7"/>
<keyword evidence="3" id="KW-1185">Reference proteome</keyword>